<dbReference type="SMART" id="SM01345">
    <property type="entry name" value="Rapamycin_bind"/>
    <property type="match status" value="1"/>
</dbReference>
<dbReference type="SUPFAM" id="SSF48371">
    <property type="entry name" value="ARM repeat"/>
    <property type="match status" value="1"/>
</dbReference>
<feature type="region of interest" description="Disordered" evidence="9">
    <location>
        <begin position="1130"/>
        <end position="1156"/>
    </location>
</feature>
<dbReference type="EC" id="2.7.11.1" evidence="2"/>
<feature type="compositionally biased region" description="Basic and acidic residues" evidence="9">
    <location>
        <begin position="2506"/>
        <end position="2516"/>
    </location>
</feature>
<evidence type="ECO:0000259" key="11">
    <source>
        <dbReference type="PROSITE" id="PS51189"/>
    </source>
</evidence>
<reference evidence="13 14" key="1">
    <citation type="journal article" date="2017" name="Int. J. Parasitol.">
        <title>The genome of the protozoan parasite Cystoisospora suis and a reverse vaccinology approach to identify vaccine candidates.</title>
        <authorList>
            <person name="Palmieri N."/>
            <person name="Shrestha A."/>
            <person name="Ruttkowski B."/>
            <person name="Beck T."/>
            <person name="Vogl C."/>
            <person name="Tomley F."/>
            <person name="Blake D.P."/>
            <person name="Joachim A."/>
        </authorList>
    </citation>
    <scope>NUCLEOTIDE SEQUENCE [LARGE SCALE GENOMIC DNA]</scope>
    <source>
        <strain evidence="13 14">Wien I</strain>
    </source>
</reference>
<proteinExistence type="inferred from homology"/>
<dbReference type="SUPFAM" id="SSF56112">
    <property type="entry name" value="Protein kinase-like (PK-like)"/>
    <property type="match status" value="1"/>
</dbReference>
<feature type="region of interest" description="Disordered" evidence="9">
    <location>
        <begin position="1296"/>
        <end position="1357"/>
    </location>
</feature>
<keyword evidence="14" id="KW-1185">Reference proteome</keyword>
<dbReference type="GeneID" id="94425108"/>
<dbReference type="InterPro" id="IPR050517">
    <property type="entry name" value="DDR_Repair_Kinase"/>
</dbReference>
<dbReference type="VEuPathDB" id="ToxoDB:CSUI_001692"/>
<feature type="domain" description="FATC" evidence="12">
    <location>
        <begin position="3234"/>
        <end position="3266"/>
    </location>
</feature>
<dbReference type="InterPro" id="IPR036738">
    <property type="entry name" value="FRB_sf"/>
</dbReference>
<feature type="region of interest" description="Disordered" evidence="9">
    <location>
        <begin position="768"/>
        <end position="815"/>
    </location>
</feature>
<dbReference type="Pfam" id="PF02259">
    <property type="entry name" value="FAT"/>
    <property type="match status" value="1"/>
</dbReference>
<accession>A0A2C6LBU5</accession>
<dbReference type="InterPro" id="IPR011009">
    <property type="entry name" value="Kinase-like_dom_sf"/>
</dbReference>
<feature type="region of interest" description="Disordered" evidence="9">
    <location>
        <begin position="3111"/>
        <end position="3137"/>
    </location>
</feature>
<feature type="compositionally biased region" description="Polar residues" evidence="9">
    <location>
        <begin position="1625"/>
        <end position="1644"/>
    </location>
</feature>
<dbReference type="PANTHER" id="PTHR11139">
    <property type="entry name" value="ATAXIA TELANGIECTASIA MUTATED ATM -RELATED"/>
    <property type="match status" value="1"/>
</dbReference>
<evidence type="ECO:0000256" key="4">
    <source>
        <dbReference type="ARBA" id="ARBA00022737"/>
    </source>
</evidence>
<dbReference type="GO" id="GO:0031931">
    <property type="term" value="C:TORC1 complex"/>
    <property type="evidence" value="ECO:0007669"/>
    <property type="project" value="TreeGrafter"/>
</dbReference>
<feature type="compositionally biased region" description="Polar residues" evidence="9">
    <location>
        <begin position="1136"/>
        <end position="1149"/>
    </location>
</feature>
<dbReference type="InterPro" id="IPR000403">
    <property type="entry name" value="PI3/4_kinase_cat_dom"/>
</dbReference>
<feature type="compositionally biased region" description="Basic and acidic residues" evidence="9">
    <location>
        <begin position="1318"/>
        <end position="1331"/>
    </location>
</feature>
<dbReference type="Gene3D" id="3.30.1010.10">
    <property type="entry name" value="Phosphatidylinositol 3-kinase Catalytic Subunit, Chain A, domain 4"/>
    <property type="match status" value="1"/>
</dbReference>
<dbReference type="GO" id="GO:0005524">
    <property type="term" value="F:ATP binding"/>
    <property type="evidence" value="ECO:0007669"/>
    <property type="project" value="UniProtKB-KW"/>
</dbReference>
<feature type="region of interest" description="Disordered" evidence="9">
    <location>
        <begin position="1203"/>
        <end position="1223"/>
    </location>
</feature>
<keyword evidence="6" id="KW-0418">Kinase</keyword>
<dbReference type="InterPro" id="IPR016024">
    <property type="entry name" value="ARM-type_fold"/>
</dbReference>
<dbReference type="Gene3D" id="1.20.120.150">
    <property type="entry name" value="FKBP12-rapamycin binding domain"/>
    <property type="match status" value="1"/>
</dbReference>
<keyword evidence="4" id="KW-0677">Repeat</keyword>
<dbReference type="GO" id="GO:0044877">
    <property type="term" value="F:protein-containing complex binding"/>
    <property type="evidence" value="ECO:0007669"/>
    <property type="project" value="InterPro"/>
</dbReference>
<evidence type="ECO:0000256" key="2">
    <source>
        <dbReference type="ARBA" id="ARBA00012513"/>
    </source>
</evidence>
<dbReference type="OrthoDB" id="329583at2759"/>
<feature type="compositionally biased region" description="Polar residues" evidence="9">
    <location>
        <begin position="3166"/>
        <end position="3177"/>
    </location>
</feature>
<feature type="region of interest" description="Disordered" evidence="9">
    <location>
        <begin position="3161"/>
        <end position="3202"/>
    </location>
</feature>
<feature type="region of interest" description="Disordered" evidence="9">
    <location>
        <begin position="892"/>
        <end position="913"/>
    </location>
</feature>
<comment type="caution">
    <text evidence="13">The sequence shown here is derived from an EMBL/GenBank/DDBJ whole genome shotgun (WGS) entry which is preliminary data.</text>
</comment>
<dbReference type="InterPro" id="IPR009076">
    <property type="entry name" value="FRB_dom"/>
</dbReference>
<dbReference type="InterPro" id="IPR018936">
    <property type="entry name" value="PI3/4_kinase_CS"/>
</dbReference>
<dbReference type="GO" id="GO:0005634">
    <property type="term" value="C:nucleus"/>
    <property type="evidence" value="ECO:0007669"/>
    <property type="project" value="TreeGrafter"/>
</dbReference>
<dbReference type="PANTHER" id="PTHR11139:SF9">
    <property type="entry name" value="SERINE_THREONINE-PROTEIN KINASE MTOR"/>
    <property type="match status" value="1"/>
</dbReference>
<dbReference type="PROSITE" id="PS51189">
    <property type="entry name" value="FAT"/>
    <property type="match status" value="1"/>
</dbReference>
<dbReference type="SUPFAM" id="SSF47212">
    <property type="entry name" value="FKBP12-rapamycin-binding domain of FKBP-rapamycin-associated protein (FRAP)"/>
    <property type="match status" value="1"/>
</dbReference>
<dbReference type="InterPro" id="IPR026683">
    <property type="entry name" value="TOR_cat"/>
</dbReference>
<keyword evidence="5" id="KW-0547">Nucleotide-binding</keyword>
<feature type="region of interest" description="Disordered" evidence="9">
    <location>
        <begin position="279"/>
        <end position="316"/>
    </location>
</feature>
<keyword evidence="7" id="KW-0067">ATP-binding</keyword>
<dbReference type="GO" id="GO:0031932">
    <property type="term" value="C:TORC2 complex"/>
    <property type="evidence" value="ECO:0007669"/>
    <property type="project" value="TreeGrafter"/>
</dbReference>
<comment type="catalytic activity">
    <reaction evidence="8">
        <text>L-seryl-[protein] + ATP = O-phospho-L-seryl-[protein] + ADP + H(+)</text>
        <dbReference type="Rhea" id="RHEA:17989"/>
        <dbReference type="Rhea" id="RHEA-COMP:9863"/>
        <dbReference type="Rhea" id="RHEA-COMP:11604"/>
        <dbReference type="ChEBI" id="CHEBI:15378"/>
        <dbReference type="ChEBI" id="CHEBI:29999"/>
        <dbReference type="ChEBI" id="CHEBI:30616"/>
        <dbReference type="ChEBI" id="CHEBI:83421"/>
        <dbReference type="ChEBI" id="CHEBI:456216"/>
        <dbReference type="EC" id="2.7.11.1"/>
    </reaction>
</comment>
<evidence type="ECO:0000259" key="12">
    <source>
        <dbReference type="PROSITE" id="PS51190"/>
    </source>
</evidence>
<organism evidence="13 14">
    <name type="scientific">Cystoisospora suis</name>
    <dbReference type="NCBI Taxonomy" id="483139"/>
    <lineage>
        <taxon>Eukaryota</taxon>
        <taxon>Sar</taxon>
        <taxon>Alveolata</taxon>
        <taxon>Apicomplexa</taxon>
        <taxon>Conoidasida</taxon>
        <taxon>Coccidia</taxon>
        <taxon>Eucoccidiorida</taxon>
        <taxon>Eimeriorina</taxon>
        <taxon>Sarcocystidae</taxon>
        <taxon>Cystoisospora</taxon>
    </lineage>
</organism>
<feature type="domain" description="FAT" evidence="11">
    <location>
        <begin position="1475"/>
        <end position="2632"/>
    </location>
</feature>
<dbReference type="InterPro" id="IPR003152">
    <property type="entry name" value="FATC_dom"/>
</dbReference>
<evidence type="ECO:0000256" key="5">
    <source>
        <dbReference type="ARBA" id="ARBA00022741"/>
    </source>
</evidence>
<dbReference type="InterPro" id="IPR036940">
    <property type="entry name" value="PI3/4_kinase_cat_sf"/>
</dbReference>
<evidence type="ECO:0000259" key="10">
    <source>
        <dbReference type="PROSITE" id="PS50290"/>
    </source>
</evidence>
<evidence type="ECO:0000256" key="9">
    <source>
        <dbReference type="SAM" id="MobiDB-lite"/>
    </source>
</evidence>
<evidence type="ECO:0000256" key="3">
    <source>
        <dbReference type="ARBA" id="ARBA00022679"/>
    </source>
</evidence>
<dbReference type="Proteomes" id="UP000221165">
    <property type="component" value="Unassembled WGS sequence"/>
</dbReference>
<dbReference type="RefSeq" id="XP_067926126.1">
    <property type="nucleotide sequence ID" value="XM_068061897.1"/>
</dbReference>
<sequence length="3266" mass="357707">MSQIVLASTRQCLVLSQALPQTAELLASLCVYARVLLAAFIRPAVELIVQCLRQAVLGSDQPAQASPSAEPGKERDFQYGFSQILRRQGRTSGSVSGYELAGKKTCFHEDSQMSEGMVRCVPGGRRGPGERAIPTVLADRSGVLPDRFADSDFGQRSVYESCGTCSGVLTFDLVQSGEVSDCVTVAPRLSPVSSETNWRSGEGEYRGFTLFDGPSSIFSSSQRPGTAVERPLRGAVSSEELDSSASDDASLLEEFAGDPSSAVSGDGALEHLSEVPAAGRRLASPNGVRKKGCSPSLLPKRRERQANCNPADEDRRGFRCSNHSRTSVDHGYVQALLETLEKFSLVADQALLQETFEAVLPLLTVVIVTPLSDGECVAAVSLLVALLRRTGNCSLPTERLRVLLRCFLAHLQPVLRQEDQGLRLEVMRAVGTLGAIGLETYWALGICGGTEAVTVRRRYSQSIIGLYPVGDRVDLGARGPLTSTKDTSFPAARRDEISAVVHTERAVPGTCGAGADCFLDSMTPVVSSQQTVGKRGTRPSAGVADAAGDLIGQNGASWLSLRCVGVLLSVIRAPTLSHAHLLAFLSIARILRDSGTSAAFRSAGDLFNKARIIRQFKGDARLEPAAATPEPVPTRDGESGICISRSTALTKILPQFLRTAVSMLRSSVSCFDRRYSILSALMSLSSMVKEAPSSEALLLLEALSDAVDRCVADLRRESSHSPHTRLFEGQSVHPLVAPAAAGCADQGRELPGCPKPRYSHMCPKATCRGGQDAMGQPPPHGCLEDLSKTSIGGPGLRGDNSPQPQDSSPPFPAPIRGWTAAAVAAVTSRRSAPETKAVCGSLTKKAFVRRWDLCAEGAGVSPEQQLSTDGPKAGAQGSRTNCLWPENAVNLSENEGNESRRTGTADSPWWPPGKRSTAEKELWVILPLLEILLSKLPERISDYSRRTAQQIHELLYSRRCCADTSLAERALLTLRRCGTLLRPTVGPQLHVLTQLCTAPCVSYGAGTFSSGMTGCHKWPSSPCDSQLDRCQKIESPSLDCGCCCCSPAPLSLRLAVVKTIRTLLTCCGFPLLIGAIVRRLMDILRCSGEDRAPIELRQSLLETVGTMQQQFPAEAGPYGRLLSRIILSTGPAGEPSASSQSATTEQKNGQPFPAYDANCRVQNAGQECDSASLKEGGSSSSGGAHVSARLQVKPKGAYTVGHHIEEPSAEHSPKTTSSPRRRWACPQDAAVEAKEGVRFCGCGTAQLPHNLVSATANDCPSGVERCEEGVAFREGEPQQKQAADEDVEGCALLQDKRSTSKREGQSRQSDQQGCVSEEWNKQGEIRDEKRGTARRRRSSVRARARGRGGPRPGRPQTAAELWKNCDFNTKTELRCWFRSISVAMLKECRAPALRACLPVALHEPSVAAALAPAAFLTYWAACCSKGQLQLMHIVGRAFRRVLLSSHISLSSLHQILNFVELTERQRWPLPVDTQLLAAVAEKCQAYAKAVRYREELWLADPGGSVEALIRLNNELHRVEVARGVLVHAQKNLRLPVKECWYVQLNEWEQALEAYEQREREDPNNVEWLKGKMRCLGALGEWERLALVADDLWRDIDTEVPESPSCFEHSSPQSGTFGGPYRSLEETAQTPTSQDRSRACSSSMPFSRLGGSQEAVNNEAAGKRSSSQRGQGVGLPRPQKLQRAGSSQSHLAEKRRETASLAASAAFHFRDWKGLQRCVQWFPSADSYERAFYTAVLCIQRGDFPAALERIQRARQLLDPELTVLLAESYERAYPALVSLQQLAELEEIVEAHELRRKRHEEQQKSEGTWRSAVESDSLRTQQFFRHEEEDDEEQEAVLDTLQRLWRTRLATCEARADTWQEILRVRSLILPPHEDAATWLRFSSLCRRQHRARLSLEILRSLRGHHHTRGDVRVALEAFKVLHSVGRRLEAQLLLSSFCCGFVTAFFNGQPEQLLCPQGSDVPICVGAASLLEYRAVTPWTQHGNPMCSSQGASFHARPVDPGASAVIIPDSVSLERKFFERIRETPLSRDGSRGFEHSVLRLRQQLMKIVHPVRCLPRQIVLVMLLDEMGDRDVAGCLRGSLGSALEGVRSVWRSGELASEGVQNLGHSVSGGCPTPSLSADLGDTLRDGRRVADRKGGSYEDASWRLCLDMCSPDLHGGLRQWNVGSATGVTKDEVLRLLSTSHLKLAQWTKDIYNSGRGGPFLLHDVNSCCVTGTRNLRGAVGGDNSGRRANHGLLTPPLRLSTPSDTTAGVLAEESWASDVDAVFQILHWQRRAVLLQFSSAKAWSAWAITNFQVVETLKRSTHSPQSVPDSTRLFPLECRKPGLDHDCGLGPCAVTLGTPSSHLPSGSCAANSSPSARSSETECLVRHYSSRDGSYGRLRVYPASTAVNCSGLSLEWRHAEFDNGLLWEAPYADSAMLLNQPPLLPEALRNPHSACSNPSQGCRGPDIGSSCSREASCQAPSCRKPADLCAVRERSTGVEPALTSDVDAPDRPGGRPRNVPRSDEETDCGKPSKQAVLRSLLPHFVVEAVRGFLRSIELCPIRSQQDVLRLLKLWFEHTDIPVVSSLVQQGVYTVPLATWLDVLPQLLGRLSSANSCLRSSLVHLLGKAARSFPQELIFPVAVASKSTNALLSSCACTLLHIIASQRRELVQQAMLVSQELVRASALWEERWLRCLEQASEAYHTAQDCQKVVEILEPMHAEISRGPQTFSETLFLQKYGRELESARVYLRRYHRSGNRHDIDQCWMFYLRVFSRLLRDTQNLRHLDLREVSASLAEMKDLQLAVPGTAGAGRDYPLIQSFQTEVLVLTSKQRPRKMGIVGSDGREWPFLLKGQDDLTQDERIMQALRLINHLMERNVDARRKELSIPVYSIVPLSPCAGLIGWVRNTETLFSLIKAFRQQDGIPVNHEQVVLKSLYHKYEALTLLQKVNLFEQTAAATSGQALRRVLWLQSRGSEDWLVRRANFCKSVAVMSMVGYILGLGDRHPSNLLLMRDSGRVAHIDFSDCFEVAAHRKKFPERVPFRLTRMIVGALESGGVEGAFRATCEQVMALLRYNRDAIIAMLEASFLHESPTARKLHQVFGPQHASAACCRTPGDTKRNVHSKLGFRRGARSSDVQPPDLSPGFTPRSRGVSQDCCSRLSAESSATSVLRSHRVGCAGGSKSSEGWGSNERTISRSARASRSEHGTLQGSGDGPAQDLGSINAEDITCCARWAIARVASKLAGRDFEDYLDIPTQVDRLIDEAVSVENLCVAFVGWCPFW</sequence>
<feature type="region of interest" description="Disordered" evidence="9">
    <location>
        <begin position="2485"/>
        <end position="2517"/>
    </location>
</feature>
<dbReference type="GO" id="GO:0031929">
    <property type="term" value="P:TOR signaling"/>
    <property type="evidence" value="ECO:0007669"/>
    <property type="project" value="TreeGrafter"/>
</dbReference>
<dbReference type="GO" id="GO:0004674">
    <property type="term" value="F:protein serine/threonine kinase activity"/>
    <property type="evidence" value="ECO:0007669"/>
    <property type="project" value="UniProtKB-EC"/>
</dbReference>
<dbReference type="PROSITE" id="PS00916">
    <property type="entry name" value="PI3_4_KINASE_2"/>
    <property type="match status" value="1"/>
</dbReference>
<dbReference type="SMART" id="SM01343">
    <property type="entry name" value="FATC"/>
    <property type="match status" value="1"/>
</dbReference>
<dbReference type="PROSITE" id="PS50290">
    <property type="entry name" value="PI3_4_KINASE_3"/>
    <property type="match status" value="1"/>
</dbReference>
<feature type="compositionally biased region" description="Basic residues" evidence="9">
    <location>
        <begin position="1332"/>
        <end position="1348"/>
    </location>
</feature>
<evidence type="ECO:0000256" key="1">
    <source>
        <dbReference type="ARBA" id="ARBA00011031"/>
    </source>
</evidence>
<feature type="region of interest" description="Disordered" evidence="9">
    <location>
        <begin position="217"/>
        <end position="244"/>
    </location>
</feature>
<feature type="domain" description="PI3K/PI4K catalytic" evidence="10">
    <location>
        <begin position="2806"/>
        <end position="3124"/>
    </location>
</feature>
<gene>
    <name evidence="13" type="ORF">CSUI_001692</name>
</gene>
<dbReference type="SMART" id="SM00146">
    <property type="entry name" value="PI3Kc"/>
    <property type="match status" value="1"/>
</dbReference>
<dbReference type="Pfam" id="PF00454">
    <property type="entry name" value="PI3_PI4_kinase"/>
    <property type="match status" value="1"/>
</dbReference>
<dbReference type="GO" id="GO:0005737">
    <property type="term" value="C:cytoplasm"/>
    <property type="evidence" value="ECO:0007669"/>
    <property type="project" value="TreeGrafter"/>
</dbReference>
<dbReference type="EMBL" id="MIGC01000674">
    <property type="protein sequence ID" value="PHJ24453.1"/>
    <property type="molecule type" value="Genomic_DNA"/>
</dbReference>
<dbReference type="GO" id="GO:0016242">
    <property type="term" value="P:negative regulation of macroautophagy"/>
    <property type="evidence" value="ECO:0007669"/>
    <property type="project" value="TreeGrafter"/>
</dbReference>
<dbReference type="InterPro" id="IPR003151">
    <property type="entry name" value="PIK-rel_kinase_FAT"/>
</dbReference>
<feature type="compositionally biased region" description="Basic and acidic residues" evidence="9">
    <location>
        <begin position="1203"/>
        <end position="1213"/>
    </location>
</feature>
<evidence type="ECO:0000256" key="8">
    <source>
        <dbReference type="ARBA" id="ARBA00048679"/>
    </source>
</evidence>
<dbReference type="CDD" id="cd05169">
    <property type="entry name" value="PIKKc_TOR"/>
    <property type="match status" value="1"/>
</dbReference>
<evidence type="ECO:0000256" key="7">
    <source>
        <dbReference type="ARBA" id="ARBA00022840"/>
    </source>
</evidence>
<feature type="region of interest" description="Disordered" evidence="9">
    <location>
        <begin position="1601"/>
        <end position="1694"/>
    </location>
</feature>
<name>A0A2C6LBU5_9APIC</name>
<dbReference type="Pfam" id="PF08771">
    <property type="entry name" value="FRB_dom"/>
    <property type="match status" value="1"/>
</dbReference>
<comment type="similarity">
    <text evidence="1">Belongs to the PI3/PI4-kinase family.</text>
</comment>
<protein>
    <recommendedName>
        <fullName evidence="2">non-specific serine/threonine protein kinase</fullName>
        <ecNumber evidence="2">2.7.11.1</ecNumber>
    </recommendedName>
</protein>
<feature type="compositionally biased region" description="Basic and acidic residues" evidence="9">
    <location>
        <begin position="1296"/>
        <end position="1305"/>
    </location>
</feature>
<dbReference type="InterPro" id="IPR014009">
    <property type="entry name" value="PIK_FAT"/>
</dbReference>
<keyword evidence="3" id="KW-0808">Transferase</keyword>
<evidence type="ECO:0000313" key="14">
    <source>
        <dbReference type="Proteomes" id="UP000221165"/>
    </source>
</evidence>
<evidence type="ECO:0000313" key="13">
    <source>
        <dbReference type="EMBL" id="PHJ24453.1"/>
    </source>
</evidence>
<dbReference type="Pfam" id="PF02260">
    <property type="entry name" value="FATC"/>
    <property type="match status" value="1"/>
</dbReference>
<evidence type="ECO:0000256" key="6">
    <source>
        <dbReference type="ARBA" id="ARBA00022777"/>
    </source>
</evidence>
<dbReference type="PROSITE" id="PS51190">
    <property type="entry name" value="FATC"/>
    <property type="match status" value="1"/>
</dbReference>
<dbReference type="Gene3D" id="1.10.1070.11">
    <property type="entry name" value="Phosphatidylinositol 3-/4-kinase, catalytic domain"/>
    <property type="match status" value="1"/>
</dbReference>